<dbReference type="Proteomes" id="UP000243605">
    <property type="component" value="Unassembled WGS sequence"/>
</dbReference>
<feature type="region of interest" description="Disordered" evidence="1">
    <location>
        <begin position="15"/>
        <end position="38"/>
    </location>
</feature>
<evidence type="ECO:0000256" key="1">
    <source>
        <dbReference type="SAM" id="MobiDB-lite"/>
    </source>
</evidence>
<organism evidence="2 3">
    <name type="scientific">Aliicoccus persicus</name>
    <dbReference type="NCBI Taxonomy" id="930138"/>
    <lineage>
        <taxon>Bacteria</taxon>
        <taxon>Bacillati</taxon>
        <taxon>Bacillota</taxon>
        <taxon>Bacilli</taxon>
        <taxon>Bacillales</taxon>
        <taxon>Staphylococcaceae</taxon>
        <taxon>Aliicoccus</taxon>
    </lineage>
</organism>
<protein>
    <submittedName>
        <fullName evidence="2">Uncharacterized protein</fullName>
    </submittedName>
</protein>
<proteinExistence type="predicted"/>
<name>A0A662Z8E9_9STAP</name>
<sequence>MSLQEKLERLKIRNEEQGKLANSDISNSCTGGGCHTGP</sequence>
<reference evidence="2 3" key="1">
    <citation type="submission" date="2016-10" db="EMBL/GenBank/DDBJ databases">
        <authorList>
            <person name="Varghese N."/>
            <person name="Submissions S."/>
        </authorList>
    </citation>
    <scope>NUCLEOTIDE SEQUENCE [LARGE SCALE GENOMIC DNA]</scope>
    <source>
        <strain evidence="2 3">IBRC-M10081</strain>
    </source>
</reference>
<gene>
    <name evidence="2" type="ORF">SAMN05192557_1780</name>
</gene>
<evidence type="ECO:0000313" key="2">
    <source>
        <dbReference type="EMBL" id="SEW14063.1"/>
    </source>
</evidence>
<dbReference type="AlphaFoldDB" id="A0A662Z8E9"/>
<accession>A0A662Z8E9</accession>
<keyword evidence="3" id="KW-1185">Reference proteome</keyword>
<dbReference type="EMBL" id="FOIT01000006">
    <property type="protein sequence ID" value="SEW14063.1"/>
    <property type="molecule type" value="Genomic_DNA"/>
</dbReference>
<evidence type="ECO:0000313" key="3">
    <source>
        <dbReference type="Proteomes" id="UP000243605"/>
    </source>
</evidence>